<dbReference type="Proteomes" id="UP000278327">
    <property type="component" value="Unassembled WGS sequence"/>
</dbReference>
<gene>
    <name evidence="1" type="ORF">DMP10_11170</name>
</gene>
<evidence type="ECO:0000313" key="2">
    <source>
        <dbReference type="Proteomes" id="UP000278327"/>
    </source>
</evidence>
<name>A0A3N0ANB2_9ACTN</name>
<dbReference type="AlphaFoldDB" id="A0A3N0ANB2"/>
<comment type="caution">
    <text evidence="1">The sequence shown here is derived from an EMBL/GenBank/DDBJ whole genome shotgun (WGS) entry which is preliminary data.</text>
</comment>
<accession>A0A3N0ANB2</accession>
<dbReference type="EMBL" id="QICA01000024">
    <property type="protein sequence ID" value="RNL36162.1"/>
    <property type="molecule type" value="Genomic_DNA"/>
</dbReference>
<evidence type="ECO:0000313" key="1">
    <source>
        <dbReference type="EMBL" id="RNL36162.1"/>
    </source>
</evidence>
<keyword evidence="2" id="KW-1185">Reference proteome</keyword>
<reference evidence="1 2" key="1">
    <citation type="journal article" date="2019" name="Microbiol. Resour. Announc.">
        <title>Draft Genome Sequences of Type Strains of Gordonibacter faecihominis, Paraeggerthella hongkongensis, Parvibacter caecicola,Slackia equolifaciens, Slackia faecicanis, and Slackia isoflavoniconvertens.</title>
        <authorList>
            <person name="Danylec N."/>
            <person name="Stoll D.A."/>
            <person name="Dotsch A."/>
            <person name="Huch M."/>
        </authorList>
    </citation>
    <scope>NUCLEOTIDE SEQUENCE [LARGE SCALE GENOMIC DNA]</scope>
    <source>
        <strain evidence="1 2">DSM 18785</strain>
    </source>
</reference>
<sequence>MRIYIPYARQVDETPVDALDQRSPTLNEAFSLFMRKSVEVGGLPFDLLPESAPTLSDRKTLRLDPSEVEQ</sequence>
<organism evidence="1 2">
    <name type="scientific">Adlercreutzia equolifaciens subsp. celatus DSM 18785</name>
    <dbReference type="NCBI Taxonomy" id="1121021"/>
    <lineage>
        <taxon>Bacteria</taxon>
        <taxon>Bacillati</taxon>
        <taxon>Actinomycetota</taxon>
        <taxon>Coriobacteriia</taxon>
        <taxon>Eggerthellales</taxon>
        <taxon>Eggerthellaceae</taxon>
        <taxon>Adlercreutzia</taxon>
    </lineage>
</organism>
<proteinExistence type="predicted"/>
<protein>
    <submittedName>
        <fullName evidence="1">Uncharacterized protein</fullName>
    </submittedName>
</protein>